<dbReference type="SMART" id="SM00981">
    <property type="entry name" value="THUMP"/>
    <property type="match status" value="1"/>
</dbReference>
<protein>
    <recommendedName>
        <fullName evidence="15 19">Probable tRNA sulfurtransferase</fullName>
        <ecNumber evidence="14 19">2.8.1.4</ecNumber>
    </recommendedName>
    <alternativeName>
        <fullName evidence="16 19">Sulfur carrier protein ThiS sulfurtransferase</fullName>
    </alternativeName>
    <alternativeName>
        <fullName evidence="17 19">Thiamine biosynthesis protein ThiI</fullName>
    </alternativeName>
    <alternativeName>
        <fullName evidence="18 19">tRNA 4-thiouridine synthase</fullName>
    </alternativeName>
</protein>
<accession>A0A1M5V0K5</accession>
<feature type="domain" description="THUMP" evidence="20">
    <location>
        <begin position="67"/>
        <end position="171"/>
    </location>
</feature>
<organism evidence="21 22">
    <name type="scientific">Virgibacillus chiguensis</name>
    <dbReference type="NCBI Taxonomy" id="411959"/>
    <lineage>
        <taxon>Bacteria</taxon>
        <taxon>Bacillati</taxon>
        <taxon>Bacillota</taxon>
        <taxon>Bacilli</taxon>
        <taxon>Bacillales</taxon>
        <taxon>Bacillaceae</taxon>
        <taxon>Virgibacillus</taxon>
    </lineage>
</organism>
<keyword evidence="22" id="KW-1185">Reference proteome</keyword>
<evidence type="ECO:0000256" key="18">
    <source>
        <dbReference type="ARBA" id="ARBA00080570"/>
    </source>
</evidence>
<dbReference type="GO" id="GO:0009229">
    <property type="term" value="P:thiamine diphosphate biosynthetic process"/>
    <property type="evidence" value="ECO:0007669"/>
    <property type="project" value="UniProtKB-UniRule"/>
</dbReference>
<reference evidence="22" key="1">
    <citation type="submission" date="2016-11" db="EMBL/GenBank/DDBJ databases">
        <authorList>
            <person name="Varghese N."/>
            <person name="Submissions S."/>
        </authorList>
    </citation>
    <scope>NUCLEOTIDE SEQUENCE [LARGE SCALE GENOMIC DNA]</scope>
    <source>
        <strain evidence="22">CGMCC 1.6496</strain>
    </source>
</reference>
<dbReference type="NCBIfam" id="TIGR00342">
    <property type="entry name" value="tRNA uracil 4-sulfurtransferase ThiI"/>
    <property type="match status" value="1"/>
</dbReference>
<keyword evidence="3 19" id="KW-0963">Cytoplasm</keyword>
<dbReference type="Pfam" id="PF02926">
    <property type="entry name" value="THUMP"/>
    <property type="match status" value="1"/>
</dbReference>
<dbReference type="GO" id="GO:0005524">
    <property type="term" value="F:ATP binding"/>
    <property type="evidence" value="ECO:0007669"/>
    <property type="project" value="UniProtKB-UniRule"/>
</dbReference>
<evidence type="ECO:0000256" key="9">
    <source>
        <dbReference type="ARBA" id="ARBA00022977"/>
    </source>
</evidence>
<dbReference type="InterPro" id="IPR049962">
    <property type="entry name" value="THUMP_ThiI"/>
</dbReference>
<evidence type="ECO:0000256" key="14">
    <source>
        <dbReference type="ARBA" id="ARBA00066827"/>
    </source>
</evidence>
<keyword evidence="6 19" id="KW-0547">Nucleotide-binding</keyword>
<proteinExistence type="inferred from homology"/>
<dbReference type="Gene3D" id="3.40.50.620">
    <property type="entry name" value="HUPs"/>
    <property type="match status" value="1"/>
</dbReference>
<evidence type="ECO:0000256" key="15">
    <source>
        <dbReference type="ARBA" id="ARBA00071867"/>
    </source>
</evidence>
<evidence type="ECO:0000256" key="7">
    <source>
        <dbReference type="ARBA" id="ARBA00022840"/>
    </source>
</evidence>
<comment type="catalytic activity">
    <reaction evidence="11 19">
        <text>[ThiS sulfur-carrier protein]-C-terminal Gly-Gly-AMP + S-sulfanyl-L-cysteinyl-[cysteine desulfurase] + AH2 = [ThiS sulfur-carrier protein]-C-terminal-Gly-aminoethanethioate + L-cysteinyl-[cysteine desulfurase] + A + AMP + 2 H(+)</text>
        <dbReference type="Rhea" id="RHEA:43340"/>
        <dbReference type="Rhea" id="RHEA-COMP:12157"/>
        <dbReference type="Rhea" id="RHEA-COMP:12158"/>
        <dbReference type="Rhea" id="RHEA-COMP:12910"/>
        <dbReference type="Rhea" id="RHEA-COMP:19908"/>
        <dbReference type="ChEBI" id="CHEBI:13193"/>
        <dbReference type="ChEBI" id="CHEBI:15378"/>
        <dbReference type="ChEBI" id="CHEBI:17499"/>
        <dbReference type="ChEBI" id="CHEBI:29950"/>
        <dbReference type="ChEBI" id="CHEBI:61963"/>
        <dbReference type="ChEBI" id="CHEBI:90618"/>
        <dbReference type="ChEBI" id="CHEBI:232372"/>
        <dbReference type="ChEBI" id="CHEBI:456215"/>
    </reaction>
</comment>
<feature type="binding site" evidence="19">
    <location>
        <position position="293"/>
    </location>
    <ligand>
        <name>ATP</name>
        <dbReference type="ChEBI" id="CHEBI:30616"/>
    </ligand>
</feature>
<evidence type="ECO:0000256" key="8">
    <source>
        <dbReference type="ARBA" id="ARBA00022884"/>
    </source>
</evidence>
<feature type="binding site" evidence="19">
    <location>
        <position position="271"/>
    </location>
    <ligand>
        <name>ATP</name>
        <dbReference type="ChEBI" id="CHEBI:30616"/>
    </ligand>
</feature>
<evidence type="ECO:0000256" key="1">
    <source>
        <dbReference type="ARBA" id="ARBA00004496"/>
    </source>
</evidence>
<dbReference type="InterPro" id="IPR014729">
    <property type="entry name" value="Rossmann-like_a/b/a_fold"/>
</dbReference>
<dbReference type="Pfam" id="PF02568">
    <property type="entry name" value="ThiI"/>
    <property type="match status" value="1"/>
</dbReference>
<keyword evidence="9 19" id="KW-0784">Thiamine biosynthesis</keyword>
<dbReference type="FunFam" id="3.40.50.620:FF:000053">
    <property type="entry name" value="Probable tRNA sulfurtransferase"/>
    <property type="match status" value="1"/>
</dbReference>
<dbReference type="Gene3D" id="3.30.2130.30">
    <property type="match status" value="1"/>
</dbReference>
<dbReference type="CDD" id="cd11716">
    <property type="entry name" value="THUMP_ThiI"/>
    <property type="match status" value="1"/>
</dbReference>
<dbReference type="PANTHER" id="PTHR43209">
    <property type="entry name" value="TRNA SULFURTRANSFERASE"/>
    <property type="match status" value="1"/>
</dbReference>
<evidence type="ECO:0000256" key="4">
    <source>
        <dbReference type="ARBA" id="ARBA00022555"/>
    </source>
</evidence>
<name>A0A1M5V0K5_9BACI</name>
<evidence type="ECO:0000256" key="10">
    <source>
        <dbReference type="ARBA" id="ARBA00050570"/>
    </source>
</evidence>
<evidence type="ECO:0000256" key="12">
    <source>
        <dbReference type="ARBA" id="ARBA00058382"/>
    </source>
</evidence>
<comment type="catalytic activity">
    <reaction evidence="10 19">
        <text>[ThiI sulfur-carrier protein]-S-sulfanyl-L-cysteine + a uridine in tRNA + 2 reduced [2Fe-2S]-[ferredoxin] + ATP + H(+) = [ThiI sulfur-carrier protein]-L-cysteine + a 4-thiouridine in tRNA + 2 oxidized [2Fe-2S]-[ferredoxin] + AMP + diphosphate</text>
        <dbReference type="Rhea" id="RHEA:24176"/>
        <dbReference type="Rhea" id="RHEA-COMP:10000"/>
        <dbReference type="Rhea" id="RHEA-COMP:10001"/>
        <dbReference type="Rhea" id="RHEA-COMP:13337"/>
        <dbReference type="Rhea" id="RHEA-COMP:13338"/>
        <dbReference type="Rhea" id="RHEA-COMP:13339"/>
        <dbReference type="Rhea" id="RHEA-COMP:13340"/>
        <dbReference type="ChEBI" id="CHEBI:15378"/>
        <dbReference type="ChEBI" id="CHEBI:29950"/>
        <dbReference type="ChEBI" id="CHEBI:30616"/>
        <dbReference type="ChEBI" id="CHEBI:33019"/>
        <dbReference type="ChEBI" id="CHEBI:33737"/>
        <dbReference type="ChEBI" id="CHEBI:33738"/>
        <dbReference type="ChEBI" id="CHEBI:61963"/>
        <dbReference type="ChEBI" id="CHEBI:65315"/>
        <dbReference type="ChEBI" id="CHEBI:136798"/>
        <dbReference type="ChEBI" id="CHEBI:456215"/>
        <dbReference type="EC" id="2.8.1.4"/>
    </reaction>
</comment>
<dbReference type="HAMAP" id="MF_00021">
    <property type="entry name" value="ThiI"/>
    <property type="match status" value="1"/>
</dbReference>
<dbReference type="GO" id="GO:0140741">
    <property type="term" value="F:tRNA-uracil-4 sulfurtransferase activity"/>
    <property type="evidence" value="ECO:0007669"/>
    <property type="project" value="UniProtKB-EC"/>
</dbReference>
<evidence type="ECO:0000256" key="5">
    <source>
        <dbReference type="ARBA" id="ARBA00022679"/>
    </source>
</evidence>
<evidence type="ECO:0000256" key="16">
    <source>
        <dbReference type="ARBA" id="ARBA00075337"/>
    </source>
</evidence>
<evidence type="ECO:0000256" key="2">
    <source>
        <dbReference type="ARBA" id="ARBA00004948"/>
    </source>
</evidence>
<feature type="binding site" evidence="19">
    <location>
        <position position="302"/>
    </location>
    <ligand>
        <name>ATP</name>
        <dbReference type="ChEBI" id="CHEBI:30616"/>
    </ligand>
</feature>
<dbReference type="SUPFAM" id="SSF52402">
    <property type="entry name" value="Adenine nucleotide alpha hydrolases-like"/>
    <property type="match status" value="1"/>
</dbReference>
<dbReference type="Proteomes" id="UP000184079">
    <property type="component" value="Unassembled WGS sequence"/>
</dbReference>
<dbReference type="GO" id="GO:0005829">
    <property type="term" value="C:cytosol"/>
    <property type="evidence" value="ECO:0007669"/>
    <property type="project" value="TreeGrafter"/>
</dbReference>
<dbReference type="GO" id="GO:0000049">
    <property type="term" value="F:tRNA binding"/>
    <property type="evidence" value="ECO:0007669"/>
    <property type="project" value="UniProtKB-UniRule"/>
</dbReference>
<dbReference type="InterPro" id="IPR050102">
    <property type="entry name" value="tRNA_sulfurtransferase_ThiI"/>
</dbReference>
<dbReference type="SUPFAM" id="SSF143437">
    <property type="entry name" value="THUMP domain-like"/>
    <property type="match status" value="1"/>
</dbReference>
<feature type="binding site" evidence="19">
    <location>
        <begin position="189"/>
        <end position="190"/>
    </location>
    <ligand>
        <name>ATP</name>
        <dbReference type="ChEBI" id="CHEBI:30616"/>
    </ligand>
</feature>
<feature type="binding site" evidence="19">
    <location>
        <begin position="214"/>
        <end position="215"/>
    </location>
    <ligand>
        <name>ATP</name>
        <dbReference type="ChEBI" id="CHEBI:30616"/>
    </ligand>
</feature>
<dbReference type="GO" id="GO:0009228">
    <property type="term" value="P:thiamine biosynthetic process"/>
    <property type="evidence" value="ECO:0007669"/>
    <property type="project" value="UniProtKB-KW"/>
</dbReference>
<sequence>MYWGRYIMQYDHILIRYGEMALKGKNMKAFVLRLQENIQSKLQDYENVKVKRTQGRMFILLNGHDPEPIIAKCKYIFGIHSLSLAIKEENEPENIKAAALYALKKNTAAKTFKVTVKRINKAFPIRSQEFNQVVGRHLLLNTSDITVDVHRPDIEIKIEIRHEATYITSSVVQGAGGLPVGTSGKSLLLLSGGIDSPVAGYLAMKRGVQLEAIHFHSPPFTSERAKQKVLDLAKQLTHFGKSMQVHLVPFTKLQQEIFRQVPDGYAMTIMRRVMMQISEKICQDQSILSLTTGENLGQVASQTMESMHVINEVTNFPILRPLVAMDKTEIIDIAKRIGTFETSILPYEDCCTVFVPKSPKTKPKRDKANHFEAKTDFTKLMNEAIMEVETIKITSNENAYVDLF</sequence>
<gene>
    <name evidence="19" type="primary">thiI</name>
    <name evidence="21" type="ORF">SAMN05421807_11143</name>
</gene>
<keyword evidence="4 19" id="KW-0820">tRNA-binding</keyword>
<dbReference type="PANTHER" id="PTHR43209:SF1">
    <property type="entry name" value="TRNA SULFURTRANSFERASE"/>
    <property type="match status" value="1"/>
</dbReference>
<comment type="pathway">
    <text evidence="2 19">Cofactor biosynthesis; thiamine diphosphate biosynthesis.</text>
</comment>
<comment type="function">
    <text evidence="12 19">Catalyzes the ATP-dependent transfer of a sulfur to tRNA to produce 4-thiouridine in position 8 of tRNAs, which functions as a near-UV photosensor. Also catalyzes the transfer of sulfur to the sulfur carrier protein ThiS, forming ThiS-thiocarboxylate. This is a step in the synthesis of thiazole, in the thiamine biosynthesis pathway. The sulfur is donated as persulfide by IscS.</text>
</comment>
<evidence type="ECO:0000256" key="3">
    <source>
        <dbReference type="ARBA" id="ARBA00022490"/>
    </source>
</evidence>
<dbReference type="CDD" id="cd01712">
    <property type="entry name" value="PPase_ThiI"/>
    <property type="match status" value="1"/>
</dbReference>
<evidence type="ECO:0000313" key="22">
    <source>
        <dbReference type="Proteomes" id="UP000184079"/>
    </source>
</evidence>
<dbReference type="PROSITE" id="PS51165">
    <property type="entry name" value="THUMP"/>
    <property type="match status" value="1"/>
</dbReference>
<dbReference type="InterPro" id="IPR054173">
    <property type="entry name" value="ThiI_fer"/>
</dbReference>
<dbReference type="UniPathway" id="UPA00060"/>
<evidence type="ECO:0000256" key="17">
    <source>
        <dbReference type="ARBA" id="ARBA00077849"/>
    </source>
</evidence>
<evidence type="ECO:0000256" key="6">
    <source>
        <dbReference type="ARBA" id="ARBA00022741"/>
    </source>
</evidence>
<dbReference type="GO" id="GO:0052837">
    <property type="term" value="P:thiazole biosynthetic process"/>
    <property type="evidence" value="ECO:0007669"/>
    <property type="project" value="TreeGrafter"/>
</dbReference>
<dbReference type="GO" id="GO:0004810">
    <property type="term" value="F:CCA tRNA nucleotidyltransferase activity"/>
    <property type="evidence" value="ECO:0007669"/>
    <property type="project" value="InterPro"/>
</dbReference>
<dbReference type="EMBL" id="FQXD01000011">
    <property type="protein sequence ID" value="SHH68706.1"/>
    <property type="molecule type" value="Genomic_DNA"/>
</dbReference>
<keyword evidence="7 19" id="KW-0067">ATP-binding</keyword>
<keyword evidence="5 19" id="KW-0808">Transferase</keyword>
<evidence type="ECO:0000256" key="11">
    <source>
        <dbReference type="ARBA" id="ARBA00052330"/>
    </source>
</evidence>
<dbReference type="GO" id="GO:0002937">
    <property type="term" value="P:tRNA 4-thiouridine biosynthesis"/>
    <property type="evidence" value="ECO:0007669"/>
    <property type="project" value="TreeGrafter"/>
</dbReference>
<comment type="similarity">
    <text evidence="13 19">Belongs to the ThiI family.</text>
</comment>
<dbReference type="Pfam" id="PF22025">
    <property type="entry name" value="ThiI_fer"/>
    <property type="match status" value="1"/>
</dbReference>
<dbReference type="InterPro" id="IPR049961">
    <property type="entry name" value="ThiI_N"/>
</dbReference>
<dbReference type="EC" id="2.8.1.4" evidence="14 19"/>
<keyword evidence="8 19" id="KW-0694">RNA-binding</keyword>
<evidence type="ECO:0000256" key="19">
    <source>
        <dbReference type="HAMAP-Rule" id="MF_00021"/>
    </source>
</evidence>
<dbReference type="InterPro" id="IPR004114">
    <property type="entry name" value="THUMP_dom"/>
</dbReference>
<evidence type="ECO:0000259" key="20">
    <source>
        <dbReference type="PROSITE" id="PS51165"/>
    </source>
</evidence>
<evidence type="ECO:0000313" key="21">
    <source>
        <dbReference type="EMBL" id="SHH68706.1"/>
    </source>
</evidence>
<dbReference type="AlphaFoldDB" id="A0A1M5V0K5"/>
<comment type="subcellular location">
    <subcellularLocation>
        <location evidence="1 19">Cytoplasm</location>
    </subcellularLocation>
</comment>
<dbReference type="InterPro" id="IPR020536">
    <property type="entry name" value="ThiI_AANH"/>
</dbReference>
<dbReference type="InterPro" id="IPR003720">
    <property type="entry name" value="tRNA_STrfase"/>
</dbReference>
<evidence type="ECO:0000256" key="13">
    <source>
        <dbReference type="ARBA" id="ARBA00061472"/>
    </source>
</evidence>